<name>A0A9K3KSD8_9STRA</name>
<sequence length="892" mass="101006">MLRRRTKPLVAAKPNGPLWIAEDLFRDDRALLVDDDAVAPLSGENHLSTALVDYLLQRSLQPTDLQDTTLVGSANSLHFFHQVNAKIATAPSDPNVAKSVENIRQRCSHYKDNKFEFLSPFCIDHHFVAVKIVFDLRSPDIFHEVSVYDSLIKGGRRNNSVHRNSPPAKYLRSFQQFIANFCLFGNPKCEVLLANPDHIVEKAVYRSCPMQQNGFDCGSLSMQCLPSLTSNNDNDIDAAPDVPDKGPPIELDVVPLHPRLGADPQPEPTRHRDNYFTTQFIEVPKEFEDMSKVDLAIDDYEESSGVRLVIARSRGAGSRLYFCASHTGCCFRAKFGRERGTLPIIYKQELSNPFHCGEPVPPKTKGRAPKKWVRDKLEESVDHVIEVKDSTPVPKDVMKAAANIQSVRASYNQAYRAIGRAVANGPREKQQASFGLIMLYLKHFQLRNEDSTVKAESDADQRLRRLGICPGIMRRSLQHVRPVLSLDGAHLLSKWKGTLYIASVQTACSNIYPVSFAIMKDGEDAEGWKWFLELLVEAIPLLKMQHPDNRCRFCYFTVISDRQKGLIQALQQVFPDNHHCFCSVHIARNVEKEVGKKVAKHVHALSATFSKRESDELMAKINAISARGKKYLEGISANQWRSTAWVDDPTLPPRFGIVTTNMSESVNSMVGDARDGSWLECTNDIVRKMMNRICSLREENYGREGVVDKVAEILENKWKNCSNFQVREVVKGGSQFDVFRPSRGASLPETNRLLDVREQTCECGQWQEHGVPCIDAVAYYRLFETQTLQYIMDNHVSEHYKYETVNELLKENIVPVSLDILDQDGVTLPPNCTKRSSGRPRKKRIRKRSRFAHDPDKSPIVCSRCKKRGHNVKTCVAREQLEKQHPAELDLS</sequence>
<gene>
    <name evidence="3" type="ORF">IV203_011640</name>
</gene>
<dbReference type="PANTHER" id="PTHR31973">
    <property type="entry name" value="POLYPROTEIN, PUTATIVE-RELATED"/>
    <property type="match status" value="1"/>
</dbReference>
<organism evidence="3 4">
    <name type="scientific">Nitzschia inconspicua</name>
    <dbReference type="NCBI Taxonomy" id="303405"/>
    <lineage>
        <taxon>Eukaryota</taxon>
        <taxon>Sar</taxon>
        <taxon>Stramenopiles</taxon>
        <taxon>Ochrophyta</taxon>
        <taxon>Bacillariophyta</taxon>
        <taxon>Bacillariophyceae</taxon>
        <taxon>Bacillariophycidae</taxon>
        <taxon>Bacillariales</taxon>
        <taxon>Bacillariaceae</taxon>
        <taxon>Nitzschia</taxon>
    </lineage>
</organism>
<evidence type="ECO:0000313" key="3">
    <source>
        <dbReference type="EMBL" id="KAG7349043.1"/>
    </source>
</evidence>
<comment type="caution">
    <text evidence="3">The sequence shown here is derived from an EMBL/GenBank/DDBJ whole genome shotgun (WGS) entry which is preliminary data.</text>
</comment>
<dbReference type="EMBL" id="JAGRRH010000019">
    <property type="protein sequence ID" value="KAG7349043.1"/>
    <property type="molecule type" value="Genomic_DNA"/>
</dbReference>
<dbReference type="AlphaFoldDB" id="A0A9K3KSD8"/>
<evidence type="ECO:0000259" key="2">
    <source>
        <dbReference type="Pfam" id="PF10551"/>
    </source>
</evidence>
<dbReference type="OrthoDB" id="1048204at2759"/>
<accession>A0A9K3KSD8</accession>
<feature type="region of interest" description="Disordered" evidence="1">
    <location>
        <begin position="832"/>
        <end position="855"/>
    </location>
</feature>
<reference evidence="3" key="1">
    <citation type="journal article" date="2021" name="Sci. Rep.">
        <title>Diploid genomic architecture of Nitzschia inconspicua, an elite biomass production diatom.</title>
        <authorList>
            <person name="Oliver A."/>
            <person name="Podell S."/>
            <person name="Pinowska A."/>
            <person name="Traller J.C."/>
            <person name="Smith S.R."/>
            <person name="McClure R."/>
            <person name="Beliaev A."/>
            <person name="Bohutskyi P."/>
            <person name="Hill E.A."/>
            <person name="Rabines A."/>
            <person name="Zheng H."/>
            <person name="Allen L.Z."/>
            <person name="Kuo A."/>
            <person name="Grigoriev I.V."/>
            <person name="Allen A.E."/>
            <person name="Hazlebeck D."/>
            <person name="Allen E.E."/>
        </authorList>
    </citation>
    <scope>NUCLEOTIDE SEQUENCE</scope>
    <source>
        <strain evidence="3">Hildebrandi</strain>
    </source>
</reference>
<dbReference type="Pfam" id="PF10551">
    <property type="entry name" value="MULE"/>
    <property type="match status" value="1"/>
</dbReference>
<dbReference type="InterPro" id="IPR018289">
    <property type="entry name" value="MULE_transposase_dom"/>
</dbReference>
<evidence type="ECO:0000313" key="4">
    <source>
        <dbReference type="Proteomes" id="UP000693970"/>
    </source>
</evidence>
<proteinExistence type="predicted"/>
<feature type="domain" description="MULE transposase" evidence="2">
    <location>
        <begin position="483"/>
        <end position="589"/>
    </location>
</feature>
<keyword evidence="4" id="KW-1185">Reference proteome</keyword>
<protein>
    <submittedName>
        <fullName evidence="3">MULE transposase domain containing protein</fullName>
    </submittedName>
</protein>
<dbReference type="PANTHER" id="PTHR31973:SF187">
    <property type="entry name" value="MUTATOR TRANSPOSASE MUDRA PROTEIN"/>
    <property type="match status" value="1"/>
</dbReference>
<reference evidence="3" key="2">
    <citation type="submission" date="2021-04" db="EMBL/GenBank/DDBJ databases">
        <authorList>
            <person name="Podell S."/>
        </authorList>
    </citation>
    <scope>NUCLEOTIDE SEQUENCE</scope>
    <source>
        <strain evidence="3">Hildebrandi</strain>
    </source>
</reference>
<evidence type="ECO:0000256" key="1">
    <source>
        <dbReference type="SAM" id="MobiDB-lite"/>
    </source>
</evidence>
<dbReference type="Proteomes" id="UP000693970">
    <property type="component" value="Unassembled WGS sequence"/>
</dbReference>
<feature type="compositionally biased region" description="Basic residues" evidence="1">
    <location>
        <begin position="836"/>
        <end position="850"/>
    </location>
</feature>